<sequence>MEEYAKNLITVAFSRHVAKMDRSQDPLAAARARGVKRFAELLSREDMWVAEKIAVLLSLSAQQVDELRLAHKMLGITGPTGETKYPRWQVVSDDTIIDGLDEALTVLGDNGATAYRILCEIFPDGRDNTHWQCLQDGRKTDVLKRLQAIAPGDFV</sequence>
<organism evidence="1 2">
    <name type="scientific">Yoonia phaeophyticola</name>
    <dbReference type="NCBI Taxonomy" id="3137369"/>
    <lineage>
        <taxon>Bacteria</taxon>
        <taxon>Pseudomonadati</taxon>
        <taxon>Pseudomonadota</taxon>
        <taxon>Alphaproteobacteria</taxon>
        <taxon>Rhodobacterales</taxon>
        <taxon>Paracoccaceae</taxon>
        <taxon>Yoonia</taxon>
    </lineage>
</organism>
<accession>A0ABZ2V4M8</accession>
<evidence type="ECO:0008006" key="3">
    <source>
        <dbReference type="Google" id="ProtNLM"/>
    </source>
</evidence>
<dbReference type="EMBL" id="CP150951">
    <property type="protein sequence ID" value="WZC49476.1"/>
    <property type="molecule type" value="Genomic_DNA"/>
</dbReference>
<gene>
    <name evidence="1" type="ORF">AABB29_02100</name>
</gene>
<dbReference type="Proteomes" id="UP001440612">
    <property type="component" value="Chromosome"/>
</dbReference>
<protein>
    <recommendedName>
        <fullName evidence="3">DUF2384 domain-containing protein</fullName>
    </recommendedName>
</protein>
<keyword evidence="2" id="KW-1185">Reference proteome</keyword>
<evidence type="ECO:0000313" key="2">
    <source>
        <dbReference type="Proteomes" id="UP001440612"/>
    </source>
</evidence>
<reference evidence="2" key="1">
    <citation type="submission" date="2024-04" db="EMBL/GenBank/DDBJ databases">
        <title>Phylogenomic analyses of a clade within the roseobacter group suggest taxonomic reassignments of species of the genera Aestuariivita, Citreicella, Loktanella, Nautella, Pelagibaca, Ruegeria, Thalassobius, Thiobacimonas and Tropicibacter, and the proposal o.</title>
        <authorList>
            <person name="Jeon C.O."/>
        </authorList>
    </citation>
    <scope>NUCLEOTIDE SEQUENCE [LARGE SCALE GENOMIC DNA]</scope>
    <source>
        <strain evidence="2">BS5-3</strain>
    </source>
</reference>
<name>A0ABZ2V4M8_9RHOB</name>
<proteinExistence type="predicted"/>
<dbReference type="RefSeq" id="WP_341367586.1">
    <property type="nucleotide sequence ID" value="NZ_CP150951.2"/>
</dbReference>
<evidence type="ECO:0000313" key="1">
    <source>
        <dbReference type="EMBL" id="WZC49476.1"/>
    </source>
</evidence>